<dbReference type="Gene3D" id="1.10.3230.20">
    <property type="entry name" value="P22 tail accessory factor (Gp4)"/>
    <property type="match status" value="1"/>
</dbReference>
<dbReference type="InterPro" id="IPR038258">
    <property type="entry name" value="Gp4_sf"/>
</dbReference>
<sequence>MSTGTKIIQNALAKIGAHSVMSQAPPEAIDIGMDTLNSMISNWIVEGIDIGAVPLKAAGDELSEPLSLFNTVGDNLAIELQQYFPNAQISPELRASAVKKYNDMLIKYQAIVIPNAQVRGTLPKGQGNRNRWGTNQTFFNEGEELGS</sequence>
<evidence type="ECO:0000313" key="2">
    <source>
        <dbReference type="EMBL" id="VAW38943.1"/>
    </source>
</evidence>
<evidence type="ECO:0000256" key="1">
    <source>
        <dbReference type="SAM" id="MobiDB-lite"/>
    </source>
</evidence>
<organism evidence="2">
    <name type="scientific">hydrothermal vent metagenome</name>
    <dbReference type="NCBI Taxonomy" id="652676"/>
    <lineage>
        <taxon>unclassified sequences</taxon>
        <taxon>metagenomes</taxon>
        <taxon>ecological metagenomes</taxon>
    </lineage>
</organism>
<dbReference type="InterPro" id="IPR020362">
    <property type="entry name" value="Tail_accessory_Gp4"/>
</dbReference>
<dbReference type="Pfam" id="PF11650">
    <property type="entry name" value="P22_Tail-4"/>
    <property type="match status" value="1"/>
</dbReference>
<reference evidence="2" key="1">
    <citation type="submission" date="2018-06" db="EMBL/GenBank/DDBJ databases">
        <authorList>
            <person name="Zhirakovskaya E."/>
        </authorList>
    </citation>
    <scope>NUCLEOTIDE SEQUENCE</scope>
</reference>
<feature type="region of interest" description="Disordered" evidence="1">
    <location>
        <begin position="124"/>
        <end position="147"/>
    </location>
</feature>
<gene>
    <name evidence="2" type="ORF">MNBD_GAMMA01-1331</name>
</gene>
<proteinExistence type="predicted"/>
<feature type="compositionally biased region" description="Polar residues" evidence="1">
    <location>
        <begin position="127"/>
        <end position="139"/>
    </location>
</feature>
<protein>
    <submittedName>
        <fullName evidence="2">Uncharacterized protein</fullName>
    </submittedName>
</protein>
<accession>A0A3B0VF80</accession>
<dbReference type="EMBL" id="UOEW01000214">
    <property type="protein sequence ID" value="VAW38943.1"/>
    <property type="molecule type" value="Genomic_DNA"/>
</dbReference>
<dbReference type="AlphaFoldDB" id="A0A3B0VF80"/>
<name>A0A3B0VF80_9ZZZZ</name>